<keyword evidence="1" id="KW-0732">Signal</keyword>
<dbReference type="AlphaFoldDB" id="A0A6G1IB59"/>
<protein>
    <submittedName>
        <fullName evidence="2">Uncharacterized protein</fullName>
    </submittedName>
</protein>
<feature type="signal peptide" evidence="1">
    <location>
        <begin position="1"/>
        <end position="23"/>
    </location>
</feature>
<dbReference type="Proteomes" id="UP000799640">
    <property type="component" value="Unassembled WGS sequence"/>
</dbReference>
<organism evidence="2 3">
    <name type="scientific">Trichodelitschia bisporula</name>
    <dbReference type="NCBI Taxonomy" id="703511"/>
    <lineage>
        <taxon>Eukaryota</taxon>
        <taxon>Fungi</taxon>
        <taxon>Dikarya</taxon>
        <taxon>Ascomycota</taxon>
        <taxon>Pezizomycotina</taxon>
        <taxon>Dothideomycetes</taxon>
        <taxon>Dothideomycetes incertae sedis</taxon>
        <taxon>Phaeotrichales</taxon>
        <taxon>Phaeotrichaceae</taxon>
        <taxon>Trichodelitschia</taxon>
    </lineage>
</organism>
<gene>
    <name evidence="2" type="ORF">EJ06DRAFT_518392</name>
</gene>
<evidence type="ECO:0000256" key="1">
    <source>
        <dbReference type="SAM" id="SignalP"/>
    </source>
</evidence>
<dbReference type="EMBL" id="ML996687">
    <property type="protein sequence ID" value="KAF2405414.1"/>
    <property type="molecule type" value="Genomic_DNA"/>
</dbReference>
<reference evidence="2" key="1">
    <citation type="journal article" date="2020" name="Stud. Mycol.">
        <title>101 Dothideomycetes genomes: a test case for predicting lifestyles and emergence of pathogens.</title>
        <authorList>
            <person name="Haridas S."/>
            <person name="Albert R."/>
            <person name="Binder M."/>
            <person name="Bloem J."/>
            <person name="Labutti K."/>
            <person name="Salamov A."/>
            <person name="Andreopoulos B."/>
            <person name="Baker S."/>
            <person name="Barry K."/>
            <person name="Bills G."/>
            <person name="Bluhm B."/>
            <person name="Cannon C."/>
            <person name="Castanera R."/>
            <person name="Culley D."/>
            <person name="Daum C."/>
            <person name="Ezra D."/>
            <person name="Gonzalez J."/>
            <person name="Henrissat B."/>
            <person name="Kuo A."/>
            <person name="Liang C."/>
            <person name="Lipzen A."/>
            <person name="Lutzoni F."/>
            <person name="Magnuson J."/>
            <person name="Mondo S."/>
            <person name="Nolan M."/>
            <person name="Ohm R."/>
            <person name="Pangilinan J."/>
            <person name="Park H.-J."/>
            <person name="Ramirez L."/>
            <person name="Alfaro M."/>
            <person name="Sun H."/>
            <person name="Tritt A."/>
            <person name="Yoshinaga Y."/>
            <person name="Zwiers L.-H."/>
            <person name="Turgeon B."/>
            <person name="Goodwin S."/>
            <person name="Spatafora J."/>
            <person name="Crous P."/>
            <person name="Grigoriev I."/>
        </authorList>
    </citation>
    <scope>NUCLEOTIDE SEQUENCE</scope>
    <source>
        <strain evidence="2">CBS 262.69</strain>
    </source>
</reference>
<evidence type="ECO:0000313" key="2">
    <source>
        <dbReference type="EMBL" id="KAF2405414.1"/>
    </source>
</evidence>
<proteinExistence type="predicted"/>
<feature type="chain" id="PRO_5026128409" evidence="1">
    <location>
        <begin position="24"/>
        <end position="202"/>
    </location>
</feature>
<accession>A0A6G1IB59</accession>
<evidence type="ECO:0000313" key="3">
    <source>
        <dbReference type="Proteomes" id="UP000799640"/>
    </source>
</evidence>
<keyword evidence="3" id="KW-1185">Reference proteome</keyword>
<sequence length="202" mass="23103">MLVLWTHLCALAGTLGIAAGGSGLKVVKSKAGSTKTATVSVCLSSLRESKQWYEWKRQLEIFVDSVSGKHLIDTSPNPLPANFDDPWAEPKRKLRPPENIANGELQEKVAPDPEVVQQNIRREYNHHRQSYGKPNLKDWLQKWLVFDFEAQQHDCSFRTEKVQDFLFAVRPHHTVFSMMAARETWTLDSIVSHFTQFIESDL</sequence>
<name>A0A6G1IB59_9PEZI</name>